<name>A0A9P4MYE3_9PLEO</name>
<accession>A0A9P4MYE3</accession>
<sequence>MALASAVRVHACALANANGPTQQNPIQRFNPRSSGRPEEGLLASTAVFHIHIGLMKGWSASPLHDQSTNPPPSGFLLTTALYRQPAPYWKTSRTFRSGPWLSAAQLLALKRGEATTSPQPPYTIETTAWGKVEMNRSVVDARRGRSWVGGLHILHVATNCNSSRRRSYLLIWDSRLTRASFLPAFPALFDPSHVSQRGHGPFTIGGVRPSSNRVFQR</sequence>
<organism evidence="1 2">
    <name type="scientific">Lojkania enalia</name>
    <dbReference type="NCBI Taxonomy" id="147567"/>
    <lineage>
        <taxon>Eukaryota</taxon>
        <taxon>Fungi</taxon>
        <taxon>Dikarya</taxon>
        <taxon>Ascomycota</taxon>
        <taxon>Pezizomycotina</taxon>
        <taxon>Dothideomycetes</taxon>
        <taxon>Pleosporomycetidae</taxon>
        <taxon>Pleosporales</taxon>
        <taxon>Pleosporales incertae sedis</taxon>
        <taxon>Lojkania</taxon>
    </lineage>
</organism>
<dbReference type="AlphaFoldDB" id="A0A9P4MYE3"/>
<evidence type="ECO:0000313" key="2">
    <source>
        <dbReference type="Proteomes" id="UP000800093"/>
    </source>
</evidence>
<dbReference type="Proteomes" id="UP000800093">
    <property type="component" value="Unassembled WGS sequence"/>
</dbReference>
<comment type="caution">
    <text evidence="1">The sequence shown here is derived from an EMBL/GenBank/DDBJ whole genome shotgun (WGS) entry which is preliminary data.</text>
</comment>
<reference evidence="2" key="1">
    <citation type="journal article" date="2020" name="Stud. Mycol.">
        <title>101 Dothideomycetes genomes: A test case for predicting lifestyles and emergence of pathogens.</title>
        <authorList>
            <person name="Haridas S."/>
            <person name="Albert R."/>
            <person name="Binder M."/>
            <person name="Bloem J."/>
            <person name="LaButti K."/>
            <person name="Salamov A."/>
            <person name="Andreopoulos B."/>
            <person name="Baker S."/>
            <person name="Barry K."/>
            <person name="Bills G."/>
            <person name="Bluhm B."/>
            <person name="Cannon C."/>
            <person name="Castanera R."/>
            <person name="Culley D."/>
            <person name="Daum C."/>
            <person name="Ezra D."/>
            <person name="Gonzalez J."/>
            <person name="Henrissat B."/>
            <person name="Kuo A."/>
            <person name="Liang C."/>
            <person name="Lipzen A."/>
            <person name="Lutzoni F."/>
            <person name="Magnuson J."/>
            <person name="Mondo S."/>
            <person name="Nolan M."/>
            <person name="Ohm R."/>
            <person name="Pangilinan J."/>
            <person name="Park H.-J."/>
            <person name="Ramirez L."/>
            <person name="Alfaro M."/>
            <person name="Sun H."/>
            <person name="Tritt A."/>
            <person name="Yoshinaga Y."/>
            <person name="Zwiers L.-H."/>
            <person name="Turgeon B."/>
            <person name="Goodwin S."/>
            <person name="Spatafora J."/>
            <person name="Crous P."/>
            <person name="Grigoriev I."/>
        </authorList>
    </citation>
    <scope>NUCLEOTIDE SEQUENCE [LARGE SCALE GENOMIC DNA]</scope>
    <source>
        <strain evidence="2">CBS 304.66</strain>
    </source>
</reference>
<protein>
    <submittedName>
        <fullName evidence="1">Uncharacterized protein</fullName>
    </submittedName>
</protein>
<dbReference type="EMBL" id="ML986764">
    <property type="protein sequence ID" value="KAF2258448.1"/>
    <property type="molecule type" value="Genomic_DNA"/>
</dbReference>
<evidence type="ECO:0000313" key="1">
    <source>
        <dbReference type="EMBL" id="KAF2258448.1"/>
    </source>
</evidence>
<proteinExistence type="predicted"/>
<keyword evidence="2" id="KW-1185">Reference proteome</keyword>
<gene>
    <name evidence="1" type="ORF">CC78DRAFT_621805</name>
</gene>